<dbReference type="OrthoDB" id="460439at2"/>
<gene>
    <name evidence="3" type="ORF">SAMN05421803_102102</name>
</gene>
<dbReference type="EMBL" id="FQZK01000002">
    <property type="protein sequence ID" value="SHI79096.1"/>
    <property type="molecule type" value="Genomic_DNA"/>
</dbReference>
<dbReference type="Gene3D" id="3.30.70.1060">
    <property type="entry name" value="Dimeric alpha+beta barrel"/>
    <property type="match status" value="1"/>
</dbReference>
<dbReference type="RefSeq" id="WP_073375659.1">
    <property type="nucleotide sequence ID" value="NZ_FQZK01000002.1"/>
</dbReference>
<evidence type="ECO:0000313" key="4">
    <source>
        <dbReference type="Proteomes" id="UP000184452"/>
    </source>
</evidence>
<accession>A0A1M6E0U6</accession>
<dbReference type="InterPro" id="IPR051807">
    <property type="entry name" value="Sec-metab_biosynth-assoc"/>
</dbReference>
<comment type="similarity">
    <text evidence="1">Belongs to the YciI family.</text>
</comment>
<organism evidence="3 4">
    <name type="scientific">Nocardiopsis flavescens</name>
    <dbReference type="NCBI Taxonomy" id="758803"/>
    <lineage>
        <taxon>Bacteria</taxon>
        <taxon>Bacillati</taxon>
        <taxon>Actinomycetota</taxon>
        <taxon>Actinomycetes</taxon>
        <taxon>Streptosporangiales</taxon>
        <taxon>Nocardiopsidaceae</taxon>
        <taxon>Nocardiopsis</taxon>
    </lineage>
</organism>
<reference evidence="3" key="1">
    <citation type="submission" date="2016-11" db="EMBL/GenBank/DDBJ databases">
        <authorList>
            <person name="Jaros S."/>
            <person name="Januszkiewicz K."/>
            <person name="Wedrychowicz H."/>
        </authorList>
    </citation>
    <scope>NUCLEOTIDE SEQUENCE [LARGE SCALE GENOMIC DNA]</scope>
    <source>
        <strain evidence="3">CGMCC 4.5723</strain>
    </source>
</reference>
<protein>
    <recommendedName>
        <fullName evidence="2">YCII-related domain-containing protein</fullName>
    </recommendedName>
</protein>
<keyword evidence="4" id="KW-1185">Reference proteome</keyword>
<name>A0A1M6E0U6_9ACTN</name>
<dbReference type="AlphaFoldDB" id="A0A1M6E0U6"/>
<dbReference type="InterPro" id="IPR011008">
    <property type="entry name" value="Dimeric_a/b-barrel"/>
</dbReference>
<dbReference type="STRING" id="758803.SAMN05421803_102102"/>
<dbReference type="Pfam" id="PF03795">
    <property type="entry name" value="YCII"/>
    <property type="match status" value="1"/>
</dbReference>
<dbReference type="SUPFAM" id="SSF54909">
    <property type="entry name" value="Dimeric alpha+beta barrel"/>
    <property type="match status" value="1"/>
</dbReference>
<evidence type="ECO:0000313" key="3">
    <source>
        <dbReference type="EMBL" id="SHI79096.1"/>
    </source>
</evidence>
<feature type="domain" description="YCII-related" evidence="2">
    <location>
        <begin position="4"/>
        <end position="88"/>
    </location>
</feature>
<dbReference type="InterPro" id="IPR005545">
    <property type="entry name" value="YCII"/>
</dbReference>
<sequence>MAVFAVTYTYAENSDAARDEHRPAHREYLGGLSEQGANLVSGPFGPQDAPGALLLFRGGSAGEVRALLEKDPFVLEGLVADVQVREWSAVLGPLAEHLRP</sequence>
<evidence type="ECO:0000259" key="2">
    <source>
        <dbReference type="Pfam" id="PF03795"/>
    </source>
</evidence>
<proteinExistence type="inferred from homology"/>
<dbReference type="PANTHER" id="PTHR33606">
    <property type="entry name" value="PROTEIN YCII"/>
    <property type="match status" value="1"/>
</dbReference>
<dbReference type="PANTHER" id="PTHR33606:SF3">
    <property type="entry name" value="PROTEIN YCII"/>
    <property type="match status" value="1"/>
</dbReference>
<dbReference type="Proteomes" id="UP000184452">
    <property type="component" value="Unassembled WGS sequence"/>
</dbReference>
<evidence type="ECO:0000256" key="1">
    <source>
        <dbReference type="ARBA" id="ARBA00007689"/>
    </source>
</evidence>